<dbReference type="InterPro" id="IPR020846">
    <property type="entry name" value="MFS_dom"/>
</dbReference>
<gene>
    <name evidence="10" type="ORF">SEPMUDRAFT_134301</name>
</gene>
<evidence type="ECO:0000256" key="4">
    <source>
        <dbReference type="ARBA" id="ARBA00022692"/>
    </source>
</evidence>
<dbReference type="OrthoDB" id="5086884at2759"/>
<dbReference type="eggNOG" id="KOG3764">
    <property type="taxonomic scope" value="Eukaryota"/>
</dbReference>
<comment type="subcellular location">
    <subcellularLocation>
        <location evidence="1">Membrane</location>
        <topology evidence="1">Multi-pass membrane protein</topology>
    </subcellularLocation>
</comment>
<dbReference type="InterPro" id="IPR011701">
    <property type="entry name" value="MFS"/>
</dbReference>
<dbReference type="Proteomes" id="UP000016931">
    <property type="component" value="Unassembled WGS sequence"/>
</dbReference>
<keyword evidence="6 8" id="KW-0472">Membrane</keyword>
<evidence type="ECO:0000256" key="3">
    <source>
        <dbReference type="ARBA" id="ARBA00022448"/>
    </source>
</evidence>
<dbReference type="InterPro" id="IPR036259">
    <property type="entry name" value="MFS_trans_sf"/>
</dbReference>
<evidence type="ECO:0000256" key="1">
    <source>
        <dbReference type="ARBA" id="ARBA00004141"/>
    </source>
</evidence>
<organism evidence="10 11">
    <name type="scientific">Sphaerulina musiva (strain SO2202)</name>
    <name type="common">Poplar stem canker fungus</name>
    <name type="synonym">Septoria musiva</name>
    <dbReference type="NCBI Taxonomy" id="692275"/>
    <lineage>
        <taxon>Eukaryota</taxon>
        <taxon>Fungi</taxon>
        <taxon>Dikarya</taxon>
        <taxon>Ascomycota</taxon>
        <taxon>Pezizomycotina</taxon>
        <taxon>Dothideomycetes</taxon>
        <taxon>Dothideomycetidae</taxon>
        <taxon>Mycosphaerellales</taxon>
        <taxon>Mycosphaerellaceae</taxon>
        <taxon>Sphaerulina</taxon>
    </lineage>
</organism>
<feature type="transmembrane region" description="Helical" evidence="8">
    <location>
        <begin position="284"/>
        <end position="308"/>
    </location>
</feature>
<dbReference type="GO" id="GO:0016020">
    <property type="term" value="C:membrane"/>
    <property type="evidence" value="ECO:0007669"/>
    <property type="project" value="UniProtKB-SubCell"/>
</dbReference>
<dbReference type="SUPFAM" id="SSF103473">
    <property type="entry name" value="MFS general substrate transporter"/>
    <property type="match status" value="1"/>
</dbReference>
<dbReference type="PANTHER" id="PTHR23506:SF29">
    <property type="entry name" value="TRANSPORTER, PUTATIVE (AFU_ORTHOLOGUE AFUA_2G10530)-RELATED"/>
    <property type="match status" value="1"/>
</dbReference>
<dbReference type="GO" id="GO:0022857">
    <property type="term" value="F:transmembrane transporter activity"/>
    <property type="evidence" value="ECO:0007669"/>
    <property type="project" value="InterPro"/>
</dbReference>
<dbReference type="CDD" id="cd17325">
    <property type="entry name" value="MFS_MdtG_SLC18_like"/>
    <property type="match status" value="1"/>
</dbReference>
<evidence type="ECO:0000313" key="10">
    <source>
        <dbReference type="EMBL" id="EMF11080.1"/>
    </source>
</evidence>
<dbReference type="GeneID" id="27899768"/>
<feature type="transmembrane region" description="Helical" evidence="8">
    <location>
        <begin position="165"/>
        <end position="186"/>
    </location>
</feature>
<feature type="domain" description="Major facilitator superfamily (MFS) profile" evidence="9">
    <location>
        <begin position="34"/>
        <end position="475"/>
    </location>
</feature>
<feature type="transmembrane region" description="Helical" evidence="8">
    <location>
        <begin position="105"/>
        <end position="123"/>
    </location>
</feature>
<feature type="transmembrane region" description="Helical" evidence="8">
    <location>
        <begin position="453"/>
        <end position="472"/>
    </location>
</feature>
<feature type="compositionally biased region" description="Acidic residues" evidence="7">
    <location>
        <begin position="485"/>
        <end position="495"/>
    </location>
</feature>
<dbReference type="HOGENOM" id="CLU_001265_51_3_1"/>
<dbReference type="PANTHER" id="PTHR23506">
    <property type="entry name" value="GH10249P"/>
    <property type="match status" value="1"/>
</dbReference>
<sequence length="536" mass="58673">MDWNSNMMQMMRPYSAASDFVEKIQRLRSNSTYLVVVVSLSFFTDLLAYGVIVPVLPTALITRAGVEPGHEGFWISILLICESASALIASPIAGHLVDAHDTRKTFFLLAIALLFGSILWTALSTSIPLFILGRCIQGAATAWVRVSGFAMVADVIPEEKIAVTLGWLGAANTAGFTVGPVLGGVLFTYGGWWTVFGTLLGMLFLDFCLRCTVTERKRVIEEEDEYEGEGEREDEIEVEGENTTIYDHDDEAILQPTVPRKMKKKEKKKRENGLIVLARQPRMICMLCGVVTSGILISSFDATLPLFVQDRFHWDALGQGLIFLPTALPALLDPVYGYLINKFGVRKCATTAFLVLCPILLSLRFITTSTLLHKTLLITLLTLLGSALNVADVSLLVETDDVVRHLRETQPQLLSPRGAIAQSFGLQTMGYHLGVLLGPLGAGMLNQYEGWEWMTVALGALAGCMAGVMLGVGKKKNRKGRGGEEELGDGEDQEVEMQGLMGTRRGGGGKRGEGQWVEESVERLGKTHIPRRLPLP</sequence>
<comment type="similarity">
    <text evidence="2">Belongs to the major facilitator superfamily. Vesicular transporter family.</text>
</comment>
<dbReference type="InterPro" id="IPR001958">
    <property type="entry name" value="Tet-R_TetA/multi-R_MdtG-like"/>
</dbReference>
<feature type="transmembrane region" description="Helical" evidence="8">
    <location>
        <begin position="320"/>
        <end position="340"/>
    </location>
</feature>
<feature type="transmembrane region" description="Helical" evidence="8">
    <location>
        <begin position="352"/>
        <end position="372"/>
    </location>
</feature>
<evidence type="ECO:0000256" key="5">
    <source>
        <dbReference type="ARBA" id="ARBA00022989"/>
    </source>
</evidence>
<keyword evidence="4 8" id="KW-0812">Transmembrane</keyword>
<evidence type="ECO:0000313" key="11">
    <source>
        <dbReference type="Proteomes" id="UP000016931"/>
    </source>
</evidence>
<accession>M3AWF5</accession>
<dbReference type="InterPro" id="IPR050930">
    <property type="entry name" value="MFS_Vesicular_Transporter"/>
</dbReference>
<dbReference type="PRINTS" id="PR01035">
    <property type="entry name" value="TCRTETA"/>
</dbReference>
<feature type="transmembrane region" description="Helical" evidence="8">
    <location>
        <begin position="33"/>
        <end position="52"/>
    </location>
</feature>
<dbReference type="AlphaFoldDB" id="M3AWF5"/>
<evidence type="ECO:0000256" key="8">
    <source>
        <dbReference type="SAM" id="Phobius"/>
    </source>
</evidence>
<feature type="region of interest" description="Disordered" evidence="7">
    <location>
        <begin position="475"/>
        <end position="495"/>
    </location>
</feature>
<dbReference type="STRING" id="692275.M3AWF5"/>
<evidence type="ECO:0000256" key="6">
    <source>
        <dbReference type="ARBA" id="ARBA00023136"/>
    </source>
</evidence>
<dbReference type="OMA" id="REYWVSV"/>
<evidence type="ECO:0000259" key="9">
    <source>
        <dbReference type="PROSITE" id="PS50850"/>
    </source>
</evidence>
<keyword evidence="5 8" id="KW-1133">Transmembrane helix</keyword>
<evidence type="ECO:0000256" key="2">
    <source>
        <dbReference type="ARBA" id="ARBA00006829"/>
    </source>
</evidence>
<feature type="transmembrane region" description="Helical" evidence="8">
    <location>
        <begin position="378"/>
        <end position="397"/>
    </location>
</feature>
<feature type="transmembrane region" description="Helical" evidence="8">
    <location>
        <begin position="72"/>
        <end position="93"/>
    </location>
</feature>
<reference evidence="10 11" key="1">
    <citation type="journal article" date="2012" name="PLoS Pathog.">
        <title>Diverse lifestyles and strategies of plant pathogenesis encoded in the genomes of eighteen Dothideomycetes fungi.</title>
        <authorList>
            <person name="Ohm R.A."/>
            <person name="Feau N."/>
            <person name="Henrissat B."/>
            <person name="Schoch C.L."/>
            <person name="Horwitz B.A."/>
            <person name="Barry K.W."/>
            <person name="Condon B.J."/>
            <person name="Copeland A.C."/>
            <person name="Dhillon B."/>
            <person name="Glaser F."/>
            <person name="Hesse C.N."/>
            <person name="Kosti I."/>
            <person name="LaButti K."/>
            <person name="Lindquist E.A."/>
            <person name="Lucas S."/>
            <person name="Salamov A.A."/>
            <person name="Bradshaw R.E."/>
            <person name="Ciuffetti L."/>
            <person name="Hamelin R.C."/>
            <person name="Kema G.H.J."/>
            <person name="Lawrence C."/>
            <person name="Scott J.A."/>
            <person name="Spatafora J.W."/>
            <person name="Turgeon B.G."/>
            <person name="de Wit P.J.G.M."/>
            <person name="Zhong S."/>
            <person name="Goodwin S.B."/>
            <person name="Grigoriev I.V."/>
        </authorList>
    </citation>
    <scope>NUCLEOTIDE SEQUENCE [LARGE SCALE GENOMIC DNA]</scope>
    <source>
        <strain evidence="10 11">SO2202</strain>
    </source>
</reference>
<dbReference type="Pfam" id="PF07690">
    <property type="entry name" value="MFS_1"/>
    <property type="match status" value="1"/>
</dbReference>
<name>M3AWF5_SPHMS</name>
<keyword evidence="11" id="KW-1185">Reference proteome</keyword>
<dbReference type="RefSeq" id="XP_016759201.1">
    <property type="nucleotide sequence ID" value="XM_016902631.1"/>
</dbReference>
<dbReference type="EMBL" id="KB456266">
    <property type="protein sequence ID" value="EMF11080.1"/>
    <property type="molecule type" value="Genomic_DNA"/>
</dbReference>
<feature type="transmembrane region" description="Helical" evidence="8">
    <location>
        <begin position="418"/>
        <end position="441"/>
    </location>
</feature>
<protein>
    <submittedName>
        <fullName evidence="10">MFS general substrate transporter</fullName>
    </submittedName>
</protein>
<feature type="transmembrane region" description="Helical" evidence="8">
    <location>
        <begin position="192"/>
        <end position="209"/>
    </location>
</feature>
<dbReference type="Gene3D" id="1.20.1250.20">
    <property type="entry name" value="MFS general substrate transporter like domains"/>
    <property type="match status" value="1"/>
</dbReference>
<dbReference type="PROSITE" id="PS50850">
    <property type="entry name" value="MFS"/>
    <property type="match status" value="1"/>
</dbReference>
<keyword evidence="3" id="KW-0813">Transport</keyword>
<evidence type="ECO:0000256" key="7">
    <source>
        <dbReference type="SAM" id="MobiDB-lite"/>
    </source>
</evidence>
<feature type="transmembrane region" description="Helical" evidence="8">
    <location>
        <begin position="129"/>
        <end position="153"/>
    </location>
</feature>
<proteinExistence type="inferred from homology"/>